<feature type="domain" description="Methyl-accepting transducer" evidence="12">
    <location>
        <begin position="403"/>
        <end position="639"/>
    </location>
</feature>
<feature type="transmembrane region" description="Helical" evidence="11">
    <location>
        <begin position="9"/>
        <end position="28"/>
    </location>
</feature>
<accession>A0A839USD2</accession>
<proteinExistence type="inferred from homology"/>
<evidence type="ECO:0000256" key="1">
    <source>
        <dbReference type="ARBA" id="ARBA00004429"/>
    </source>
</evidence>
<keyword evidence="5 11" id="KW-0812">Transmembrane</keyword>
<protein>
    <submittedName>
        <fullName evidence="15">Methyl-accepting chemotaxis protein</fullName>
    </submittedName>
</protein>
<dbReference type="Proteomes" id="UP000559987">
    <property type="component" value="Unassembled WGS sequence"/>
</dbReference>
<evidence type="ECO:0000259" key="12">
    <source>
        <dbReference type="PROSITE" id="PS50111"/>
    </source>
</evidence>
<sequence length="675" mass="72721">MHIGLRQQLLISMAAALVLPLIVSTVFFNHSMRGLIDERLANTELPTALREVRNGVELDLQAAIVASRAVALNAYVHDFLVSGDPVVEANAGPADALEAAAPAGSESLLNVQLDPAEAAALQQAEQAQLVRYLNGVKDASGAIAAYVVSGQTGHYFNTDGLFKTLSPSAERDQWFYAFLSSGKTYELSLDVDEASDQPTVFINYKIDADGVRGVGGIGQSLAAMSDLIRNYRLGQSGQVYLVDRDGHIKLHRDAAESGRALAQRLQVNADGLTRSEDVVTLPFTRSGEAYLAASIPLISADWYLVAEIPRSELYAGLDATIINNVWLSLALAAVFFVVVLWLSNRIVRPLGEITSALEDITQRDGDLTARLPETRGDELGELARQVNVFIGQLQTLCRAIVQSSDAVAESSRAVNQYINQAAGRTEQQQSNTDMVATAVNEMGATVNEIARNAAAAAEGSRSAHVAADEGQSKVEGTITDMGQLTEVMQQSVSRVEQLAQDIKSISGVLDVIKGISEQTNLLALNAAIEAARAGEQGRGFAVVADEVRTLAQRTAQSTEEINEMIARLDRSARATVESIMAGSDKTKSSVTHVRDTGELLASITRRVNRVSDMNYQIATATEEQSQVTEEINRNVQSIADHSRSTGDDIVQCKRLCHELQIQSETLAGLMKRFTL</sequence>
<name>A0A839USD2_9GAMM</name>
<evidence type="ECO:0000256" key="10">
    <source>
        <dbReference type="PROSITE-ProRule" id="PRU00284"/>
    </source>
</evidence>
<keyword evidence="3" id="KW-0145">Chemotaxis</keyword>
<gene>
    <name evidence="15" type="ORF">FHS30_002588</name>
</gene>
<dbReference type="GO" id="GO:0006935">
    <property type="term" value="P:chemotaxis"/>
    <property type="evidence" value="ECO:0007669"/>
    <property type="project" value="UniProtKB-KW"/>
</dbReference>
<comment type="caution">
    <text evidence="15">The sequence shown here is derived from an EMBL/GenBank/DDBJ whole genome shotgun (WGS) entry which is preliminary data.</text>
</comment>
<dbReference type="Pfam" id="PF02743">
    <property type="entry name" value="dCache_1"/>
    <property type="match status" value="1"/>
</dbReference>
<keyword evidence="6 11" id="KW-1133">Transmembrane helix</keyword>
<dbReference type="CDD" id="cd12912">
    <property type="entry name" value="PDC2_MCP_like"/>
    <property type="match status" value="1"/>
</dbReference>
<dbReference type="SMART" id="SM00283">
    <property type="entry name" value="MA"/>
    <property type="match status" value="1"/>
</dbReference>
<dbReference type="SMART" id="SM00304">
    <property type="entry name" value="HAMP"/>
    <property type="match status" value="2"/>
</dbReference>
<feature type="transmembrane region" description="Helical" evidence="11">
    <location>
        <begin position="325"/>
        <end position="343"/>
    </location>
</feature>
<dbReference type="EMBL" id="JACHXZ010000003">
    <property type="protein sequence ID" value="MBB3169380.1"/>
    <property type="molecule type" value="Genomic_DNA"/>
</dbReference>
<organism evidence="15 16">
    <name type="scientific">Simiduia aestuariiviva</name>
    <dbReference type="NCBI Taxonomy" id="1510459"/>
    <lineage>
        <taxon>Bacteria</taxon>
        <taxon>Pseudomonadati</taxon>
        <taxon>Pseudomonadota</taxon>
        <taxon>Gammaproteobacteria</taxon>
        <taxon>Cellvibrionales</taxon>
        <taxon>Cellvibrionaceae</taxon>
        <taxon>Simiduia</taxon>
    </lineage>
</organism>
<evidence type="ECO:0000256" key="6">
    <source>
        <dbReference type="ARBA" id="ARBA00022989"/>
    </source>
</evidence>
<dbReference type="Gene3D" id="3.30.450.20">
    <property type="entry name" value="PAS domain"/>
    <property type="match status" value="1"/>
</dbReference>
<dbReference type="InterPro" id="IPR000727">
    <property type="entry name" value="T_SNARE_dom"/>
</dbReference>
<evidence type="ECO:0000256" key="11">
    <source>
        <dbReference type="SAM" id="Phobius"/>
    </source>
</evidence>
<feature type="domain" description="HAMP" evidence="14">
    <location>
        <begin position="344"/>
        <end position="398"/>
    </location>
</feature>
<comment type="similarity">
    <text evidence="9">Belongs to the methyl-accepting chemotaxis (MCP) protein family.</text>
</comment>
<dbReference type="PROSITE" id="PS50111">
    <property type="entry name" value="CHEMOTAXIS_TRANSDUC_2"/>
    <property type="match status" value="1"/>
</dbReference>
<dbReference type="CDD" id="cd06225">
    <property type="entry name" value="HAMP"/>
    <property type="match status" value="1"/>
</dbReference>
<dbReference type="GO" id="GO:0007165">
    <property type="term" value="P:signal transduction"/>
    <property type="evidence" value="ECO:0007669"/>
    <property type="project" value="UniProtKB-KW"/>
</dbReference>
<dbReference type="SUPFAM" id="SSF58104">
    <property type="entry name" value="Methyl-accepting chemotaxis protein (MCP) signaling domain"/>
    <property type="match status" value="1"/>
</dbReference>
<keyword evidence="7 11" id="KW-0472">Membrane</keyword>
<evidence type="ECO:0000256" key="8">
    <source>
        <dbReference type="ARBA" id="ARBA00023224"/>
    </source>
</evidence>
<dbReference type="RefSeq" id="WP_183910851.1">
    <property type="nucleotide sequence ID" value="NZ_JACHXZ010000003.1"/>
</dbReference>
<evidence type="ECO:0000256" key="5">
    <source>
        <dbReference type="ARBA" id="ARBA00022692"/>
    </source>
</evidence>
<dbReference type="Pfam" id="PF00672">
    <property type="entry name" value="HAMP"/>
    <property type="match status" value="1"/>
</dbReference>
<dbReference type="Pfam" id="PF00015">
    <property type="entry name" value="MCPsignal"/>
    <property type="match status" value="1"/>
</dbReference>
<dbReference type="PROSITE" id="PS50192">
    <property type="entry name" value="T_SNARE"/>
    <property type="match status" value="1"/>
</dbReference>
<dbReference type="AlphaFoldDB" id="A0A839USD2"/>
<evidence type="ECO:0000259" key="13">
    <source>
        <dbReference type="PROSITE" id="PS50192"/>
    </source>
</evidence>
<keyword evidence="2" id="KW-1003">Cell membrane</keyword>
<dbReference type="InterPro" id="IPR033479">
    <property type="entry name" value="dCache_1"/>
</dbReference>
<evidence type="ECO:0000259" key="14">
    <source>
        <dbReference type="PROSITE" id="PS50885"/>
    </source>
</evidence>
<dbReference type="FunFam" id="1.10.287.950:FF:000001">
    <property type="entry name" value="Methyl-accepting chemotaxis sensory transducer"/>
    <property type="match status" value="1"/>
</dbReference>
<evidence type="ECO:0000256" key="3">
    <source>
        <dbReference type="ARBA" id="ARBA00022500"/>
    </source>
</evidence>
<reference evidence="15 16" key="1">
    <citation type="submission" date="2020-08" db="EMBL/GenBank/DDBJ databases">
        <title>Genomic Encyclopedia of Type Strains, Phase III (KMG-III): the genomes of soil and plant-associated and newly described type strains.</title>
        <authorList>
            <person name="Whitman W."/>
        </authorList>
    </citation>
    <scope>NUCLEOTIDE SEQUENCE [LARGE SCALE GENOMIC DNA]</scope>
    <source>
        <strain evidence="15 16">CECT 8571</strain>
    </source>
</reference>
<dbReference type="InterPro" id="IPR004089">
    <property type="entry name" value="MCPsignal_dom"/>
</dbReference>
<dbReference type="PANTHER" id="PTHR32089">
    <property type="entry name" value="METHYL-ACCEPTING CHEMOTAXIS PROTEIN MCPB"/>
    <property type="match status" value="1"/>
</dbReference>
<evidence type="ECO:0000256" key="7">
    <source>
        <dbReference type="ARBA" id="ARBA00023136"/>
    </source>
</evidence>
<evidence type="ECO:0000313" key="15">
    <source>
        <dbReference type="EMBL" id="MBB3169380.1"/>
    </source>
</evidence>
<keyword evidence="4" id="KW-0997">Cell inner membrane</keyword>
<evidence type="ECO:0000256" key="4">
    <source>
        <dbReference type="ARBA" id="ARBA00022519"/>
    </source>
</evidence>
<dbReference type="PROSITE" id="PS50885">
    <property type="entry name" value="HAMP"/>
    <property type="match status" value="1"/>
</dbReference>
<dbReference type="CDD" id="cd11386">
    <property type="entry name" value="MCP_signal"/>
    <property type="match status" value="1"/>
</dbReference>
<evidence type="ECO:0000256" key="2">
    <source>
        <dbReference type="ARBA" id="ARBA00022475"/>
    </source>
</evidence>
<dbReference type="PANTHER" id="PTHR32089:SF119">
    <property type="entry name" value="METHYL-ACCEPTING CHEMOTAXIS PROTEIN CTPL"/>
    <property type="match status" value="1"/>
</dbReference>
<keyword evidence="16" id="KW-1185">Reference proteome</keyword>
<comment type="subcellular location">
    <subcellularLocation>
        <location evidence="1">Cell inner membrane</location>
        <topology evidence="1">Multi-pass membrane protein</topology>
    </subcellularLocation>
</comment>
<dbReference type="GO" id="GO:0005886">
    <property type="term" value="C:plasma membrane"/>
    <property type="evidence" value="ECO:0007669"/>
    <property type="project" value="UniProtKB-SubCell"/>
</dbReference>
<keyword evidence="8 10" id="KW-0807">Transducer</keyword>
<feature type="domain" description="T-SNARE coiled-coil homology" evidence="13">
    <location>
        <begin position="590"/>
        <end position="652"/>
    </location>
</feature>
<evidence type="ECO:0000256" key="9">
    <source>
        <dbReference type="ARBA" id="ARBA00029447"/>
    </source>
</evidence>
<dbReference type="InterPro" id="IPR003660">
    <property type="entry name" value="HAMP_dom"/>
</dbReference>
<dbReference type="Gene3D" id="1.10.287.950">
    <property type="entry name" value="Methyl-accepting chemotaxis protein"/>
    <property type="match status" value="1"/>
</dbReference>
<evidence type="ECO:0000313" key="16">
    <source>
        <dbReference type="Proteomes" id="UP000559987"/>
    </source>
</evidence>